<dbReference type="Proteomes" id="UP000309601">
    <property type="component" value="Unassembled WGS sequence"/>
</dbReference>
<feature type="domain" description="Cyclin N-terminal" evidence="2">
    <location>
        <begin position="41"/>
        <end position="121"/>
    </location>
</feature>
<evidence type="ECO:0000259" key="2">
    <source>
        <dbReference type="Pfam" id="PF00134"/>
    </source>
</evidence>
<keyword evidence="1" id="KW-0812">Transmembrane</keyword>
<dbReference type="SUPFAM" id="SSF47954">
    <property type="entry name" value="Cyclin-like"/>
    <property type="match status" value="2"/>
</dbReference>
<gene>
    <name evidence="7" type="ORF">E3Q01_01372</name>
    <name evidence="5" type="ORF">E3Q02_02198</name>
    <name evidence="6" type="ORF">E3Q03_02179</name>
    <name evidence="4" type="ORF">E3Q10_01547</name>
    <name evidence="3" type="ORF">E3Q22_01697</name>
</gene>
<dbReference type="AlphaFoldDB" id="A0A4T0SCG8"/>
<keyword evidence="1" id="KW-1133">Transmembrane helix</keyword>
<dbReference type="OrthoDB" id="10266018at2759"/>
<dbReference type="EMBL" id="SPRW01000021">
    <property type="protein sequence ID" value="TIC65380.1"/>
    <property type="molecule type" value="Genomic_DNA"/>
</dbReference>
<dbReference type="EMBL" id="SPRC01000013">
    <property type="protein sequence ID" value="TIB80823.1"/>
    <property type="molecule type" value="Genomic_DNA"/>
</dbReference>
<dbReference type="GO" id="GO:0006357">
    <property type="term" value="P:regulation of transcription by RNA polymerase II"/>
    <property type="evidence" value="ECO:0007669"/>
    <property type="project" value="InterPro"/>
</dbReference>
<dbReference type="Proteomes" id="UP000305647">
    <property type="component" value="Unassembled WGS sequence"/>
</dbReference>
<accession>A0A4T0SCG8</accession>
<dbReference type="GO" id="GO:0016538">
    <property type="term" value="F:cyclin-dependent protein serine/threonine kinase regulator activity"/>
    <property type="evidence" value="ECO:0007669"/>
    <property type="project" value="InterPro"/>
</dbReference>
<evidence type="ECO:0000313" key="8">
    <source>
        <dbReference type="Proteomes" id="UP000305362"/>
    </source>
</evidence>
<evidence type="ECO:0000313" key="4">
    <source>
        <dbReference type="EMBL" id="TIC31756.1"/>
    </source>
</evidence>
<evidence type="ECO:0000313" key="6">
    <source>
        <dbReference type="EMBL" id="TIC66571.1"/>
    </source>
</evidence>
<dbReference type="InterPro" id="IPR036915">
    <property type="entry name" value="Cyclin-like_sf"/>
</dbReference>
<evidence type="ECO:0000313" key="7">
    <source>
        <dbReference type="EMBL" id="TIC67289.1"/>
    </source>
</evidence>
<evidence type="ECO:0000313" key="5">
    <source>
        <dbReference type="EMBL" id="TIC65380.1"/>
    </source>
</evidence>
<evidence type="ECO:0000313" key="9">
    <source>
        <dbReference type="Proteomes" id="UP000305647"/>
    </source>
</evidence>
<dbReference type="Pfam" id="PF00134">
    <property type="entry name" value="Cyclin_N"/>
    <property type="match status" value="1"/>
</dbReference>
<evidence type="ECO:0000256" key="1">
    <source>
        <dbReference type="SAM" id="Phobius"/>
    </source>
</evidence>
<name>A0A4T0SCG8_9BASI</name>
<dbReference type="Proteomes" id="UP000305362">
    <property type="component" value="Unassembled WGS sequence"/>
</dbReference>
<organism evidence="3 11">
    <name type="scientific">Wallemia mellicola</name>
    <dbReference type="NCBI Taxonomy" id="1708541"/>
    <lineage>
        <taxon>Eukaryota</taxon>
        <taxon>Fungi</taxon>
        <taxon>Dikarya</taxon>
        <taxon>Basidiomycota</taxon>
        <taxon>Wallemiomycotina</taxon>
        <taxon>Wallemiomycetes</taxon>
        <taxon>Wallemiales</taxon>
        <taxon>Wallemiaceae</taxon>
        <taxon>Wallemia</taxon>
    </lineage>
</organism>
<reference evidence="8 9" key="1">
    <citation type="submission" date="2019-03" db="EMBL/GenBank/DDBJ databases">
        <title>Sequencing 25 genomes of Wallemia mellicola.</title>
        <authorList>
            <person name="Gostincar C."/>
        </authorList>
    </citation>
    <scope>NUCLEOTIDE SEQUENCE [LARGE SCALE GENOMIC DNA]</scope>
    <source>
        <strain evidence="5 10">EXF-1274</strain>
        <strain evidence="6 8">EXF-1277</strain>
        <strain evidence="3 11">EXF-6152</strain>
        <strain evidence="7 12">EXF-757</strain>
        <strain evidence="4 9">EXF-8738</strain>
    </source>
</reference>
<keyword evidence="1" id="KW-0472">Membrane</keyword>
<evidence type="ECO:0000313" key="10">
    <source>
        <dbReference type="Proteomes" id="UP000309601"/>
    </source>
</evidence>
<dbReference type="Proteomes" id="UP000310685">
    <property type="component" value="Unassembled WGS sequence"/>
</dbReference>
<protein>
    <submittedName>
        <fullName evidence="3">C/H/G cyclin</fullName>
    </submittedName>
</protein>
<evidence type="ECO:0000313" key="3">
    <source>
        <dbReference type="EMBL" id="TIB80823.1"/>
    </source>
</evidence>
<dbReference type="InterPro" id="IPR043198">
    <property type="entry name" value="Cyclin/Ssn8"/>
</dbReference>
<proteinExistence type="predicted"/>
<dbReference type="Proteomes" id="UP000310708">
    <property type="component" value="Unassembled WGS sequence"/>
</dbReference>
<dbReference type="PIRSF" id="PIRSF028758">
    <property type="entry name" value="Cyclin, C/H/G types"/>
    <property type="match status" value="1"/>
</dbReference>
<dbReference type="InterPro" id="IPR006671">
    <property type="entry name" value="Cyclin_N"/>
</dbReference>
<comment type="caution">
    <text evidence="3">The sequence shown here is derived from an EMBL/GenBank/DDBJ whole genome shotgun (WGS) entry which is preliminary data.</text>
</comment>
<dbReference type="EMBL" id="SPRO01000011">
    <property type="protein sequence ID" value="TIC31756.1"/>
    <property type="molecule type" value="Genomic_DNA"/>
</dbReference>
<evidence type="ECO:0000313" key="11">
    <source>
        <dbReference type="Proteomes" id="UP000310685"/>
    </source>
</evidence>
<dbReference type="EMBL" id="SPRX01000012">
    <property type="protein sequence ID" value="TIC67289.1"/>
    <property type="molecule type" value="Genomic_DNA"/>
</dbReference>
<dbReference type="Gene3D" id="1.10.472.10">
    <property type="entry name" value="Cyclin-like"/>
    <property type="match status" value="2"/>
</dbReference>
<sequence>MTFWNSSQIKECRSLEEYNKIKKLDKSKLKDDYYKLEVYSINILNKFGKKVTNRQRVLSTAKTDLYLIIITCLYLSSKVEELPLSIKYITNEFNKQFKTTYKIQDISKMEFNLINDLDYNLVVYHPDFRQFHLEDKINNLCYYILNDIYKTNLLLLFQPYTISIAIIVFAYSIQNNTEQSSQLLSQLNADLDIIQYIIQEILKLYKLLPTIVDNDIYDLYLNSHF</sequence>
<feature type="transmembrane region" description="Helical" evidence="1">
    <location>
        <begin position="153"/>
        <end position="173"/>
    </location>
</feature>
<evidence type="ECO:0000313" key="12">
    <source>
        <dbReference type="Proteomes" id="UP000310708"/>
    </source>
</evidence>
<dbReference type="PANTHER" id="PTHR10026">
    <property type="entry name" value="CYCLIN"/>
    <property type="match status" value="1"/>
</dbReference>
<dbReference type="EMBL" id="SPRV01000020">
    <property type="protein sequence ID" value="TIC66571.1"/>
    <property type="molecule type" value="Genomic_DNA"/>
</dbReference>